<dbReference type="EMBL" id="JAYGII010000053">
    <property type="protein sequence ID" value="MEA5446753.1"/>
    <property type="molecule type" value="Genomic_DNA"/>
</dbReference>
<gene>
    <name evidence="2" type="ORF">VCB98_13075</name>
</gene>
<keyword evidence="3" id="KW-1185">Reference proteome</keyword>
<evidence type="ECO:0000313" key="2">
    <source>
        <dbReference type="EMBL" id="MEA5446753.1"/>
    </source>
</evidence>
<sequence>MKRLAFIILILMFVSACAGYAPINTSAFELGASKTEVQARAGGRLTPVGSKRYGDDAVEVLEASRRSHWDSSVVERYWLYFVNDELDQWGRPGDWEKEADEIIDVRYR</sequence>
<evidence type="ECO:0000256" key="1">
    <source>
        <dbReference type="SAM" id="SignalP"/>
    </source>
</evidence>
<dbReference type="AlphaFoldDB" id="A0AAP6JH38"/>
<name>A0AAP6JH38_9GAMM</name>
<feature type="signal peptide" evidence="1">
    <location>
        <begin position="1"/>
        <end position="18"/>
    </location>
</feature>
<comment type="caution">
    <text evidence="2">The sequence shown here is derived from an EMBL/GenBank/DDBJ whole genome shotgun (WGS) entry which is preliminary data.</text>
</comment>
<organism evidence="2 3">
    <name type="scientific">Natronospira elongata</name>
    <dbReference type="NCBI Taxonomy" id="3110268"/>
    <lineage>
        <taxon>Bacteria</taxon>
        <taxon>Pseudomonadati</taxon>
        <taxon>Pseudomonadota</taxon>
        <taxon>Gammaproteobacteria</taxon>
        <taxon>Natronospirales</taxon>
        <taxon>Natronospiraceae</taxon>
        <taxon>Natronospira</taxon>
    </lineage>
</organism>
<reference evidence="2 3" key="1">
    <citation type="submission" date="2023-12" db="EMBL/GenBank/DDBJ databases">
        <title>Whole-genome sequencing of halo(alkali)philic microorganisms from hypersaline lakes.</title>
        <authorList>
            <person name="Sorokin D.Y."/>
            <person name="Merkel A.Y."/>
            <person name="Messina E."/>
            <person name="Yakimov M."/>
        </authorList>
    </citation>
    <scope>NUCLEOTIDE SEQUENCE [LARGE SCALE GENOMIC DNA]</scope>
    <source>
        <strain evidence="2 3">AB-CW1</strain>
    </source>
</reference>
<evidence type="ECO:0000313" key="3">
    <source>
        <dbReference type="Proteomes" id="UP001302316"/>
    </source>
</evidence>
<proteinExistence type="predicted"/>
<protein>
    <recommendedName>
        <fullName evidence="4">Lipoprotein</fullName>
    </recommendedName>
</protein>
<accession>A0AAP6JH38</accession>
<dbReference type="Proteomes" id="UP001302316">
    <property type="component" value="Unassembled WGS sequence"/>
</dbReference>
<dbReference type="PROSITE" id="PS51257">
    <property type="entry name" value="PROKAR_LIPOPROTEIN"/>
    <property type="match status" value="1"/>
</dbReference>
<keyword evidence="1" id="KW-0732">Signal</keyword>
<dbReference type="RefSeq" id="WP_346053253.1">
    <property type="nucleotide sequence ID" value="NZ_JAYGII010000053.1"/>
</dbReference>
<evidence type="ECO:0008006" key="4">
    <source>
        <dbReference type="Google" id="ProtNLM"/>
    </source>
</evidence>
<feature type="chain" id="PRO_5042852538" description="Lipoprotein" evidence="1">
    <location>
        <begin position="19"/>
        <end position="108"/>
    </location>
</feature>